<accession>A0ABR6XW74</accession>
<organism evidence="3 4">
    <name type="scientific">Undibacterium amnicola</name>
    <dbReference type="NCBI Taxonomy" id="1834038"/>
    <lineage>
        <taxon>Bacteria</taxon>
        <taxon>Pseudomonadati</taxon>
        <taxon>Pseudomonadota</taxon>
        <taxon>Betaproteobacteria</taxon>
        <taxon>Burkholderiales</taxon>
        <taxon>Oxalobacteraceae</taxon>
        <taxon>Undibacterium</taxon>
    </lineage>
</organism>
<feature type="signal peptide" evidence="1">
    <location>
        <begin position="1"/>
        <end position="24"/>
    </location>
</feature>
<comment type="caution">
    <text evidence="3">The sequence shown here is derived from an EMBL/GenBank/DDBJ whole genome shotgun (WGS) entry which is preliminary data.</text>
</comment>
<dbReference type="Gene3D" id="3.40.710.10">
    <property type="entry name" value="DD-peptidase/beta-lactamase superfamily"/>
    <property type="match status" value="1"/>
</dbReference>
<dbReference type="InterPro" id="IPR012338">
    <property type="entry name" value="Beta-lactam/transpept-like"/>
</dbReference>
<dbReference type="SUPFAM" id="SSF56601">
    <property type="entry name" value="beta-lactamase/transpeptidase-like"/>
    <property type="match status" value="1"/>
</dbReference>
<evidence type="ECO:0000313" key="4">
    <source>
        <dbReference type="Proteomes" id="UP000643610"/>
    </source>
</evidence>
<evidence type="ECO:0000259" key="2">
    <source>
        <dbReference type="Pfam" id="PF00144"/>
    </source>
</evidence>
<dbReference type="InterPro" id="IPR050491">
    <property type="entry name" value="AmpC-like"/>
</dbReference>
<proteinExistence type="predicted"/>
<feature type="domain" description="Beta-lactamase-related" evidence="2">
    <location>
        <begin position="54"/>
        <end position="374"/>
    </location>
</feature>
<dbReference type="Proteomes" id="UP000643610">
    <property type="component" value="Unassembled WGS sequence"/>
</dbReference>
<gene>
    <name evidence="3" type="ORF">H8K33_17085</name>
</gene>
<feature type="chain" id="PRO_5046028970" evidence="1">
    <location>
        <begin position="25"/>
        <end position="490"/>
    </location>
</feature>
<dbReference type="RefSeq" id="WP_186892275.1">
    <property type="nucleotide sequence ID" value="NZ_JACOFU010000008.1"/>
</dbReference>
<name>A0ABR6XW74_9BURK</name>
<keyword evidence="4" id="KW-1185">Reference proteome</keyword>
<keyword evidence="1" id="KW-0732">Signal</keyword>
<sequence>MQASRLLRLATLMLLPIAGASASAQSVDEQISRITSTMTPSIVVKGAPEKYHTLADTMAKYNVPGVSIALIHDGKLAWAQGFGVKTAGSKDAVTSNTLFQAASISKPVSATAMLKLVEQGKLSLDTPINTYLKTWQLPDNEFTKTEPVTLRRLVSHSAGLNVHGFPGYASDAKVPTVQQILDGKAPANTKALQVVMTPGSTWRYSGGGTTIMQLAMVETTGEAFPALMQRLVLDPIGMQNSAFEQPLSKAKQDLAAAGHDDQGKMVGGRWHTYPELAAAGLWTTPTDLTKWAIEIAEARAGKSTKTLSQKMATEMLTVQKAPSGLGPALGNAGDALYFQHGGSNEGYSCFVAYFPALGRGAAIMTNGDAGSVVYRQILNALAKEYQWPGYKAREIETVAPDASTLAQLVGEYPLPAMSPNDTPRSAFITQENGKLMIEAAQFLAKDEIVLLANDELIVPDNGFQLKLARDKDGRVTHLEFGSRKIVKKNR</sequence>
<protein>
    <submittedName>
        <fullName evidence="3">Beta-lactamase family protein</fullName>
    </submittedName>
</protein>
<dbReference type="EMBL" id="JACOFU010000008">
    <property type="protein sequence ID" value="MBC3833227.1"/>
    <property type="molecule type" value="Genomic_DNA"/>
</dbReference>
<evidence type="ECO:0000313" key="3">
    <source>
        <dbReference type="EMBL" id="MBC3833227.1"/>
    </source>
</evidence>
<dbReference type="PANTHER" id="PTHR46825">
    <property type="entry name" value="D-ALANYL-D-ALANINE-CARBOXYPEPTIDASE/ENDOPEPTIDASE AMPH"/>
    <property type="match status" value="1"/>
</dbReference>
<dbReference type="Pfam" id="PF00144">
    <property type="entry name" value="Beta-lactamase"/>
    <property type="match status" value="1"/>
</dbReference>
<evidence type="ECO:0000256" key="1">
    <source>
        <dbReference type="SAM" id="SignalP"/>
    </source>
</evidence>
<dbReference type="InterPro" id="IPR001466">
    <property type="entry name" value="Beta-lactam-related"/>
</dbReference>
<reference evidence="3 4" key="1">
    <citation type="submission" date="2020-08" db="EMBL/GenBank/DDBJ databases">
        <title>Novel species isolated from subtropical streams in China.</title>
        <authorList>
            <person name="Lu H."/>
        </authorList>
    </citation>
    <scope>NUCLEOTIDE SEQUENCE [LARGE SCALE GENOMIC DNA]</scope>
    <source>
        <strain evidence="3 4">KCTC 52442</strain>
    </source>
</reference>
<dbReference type="PANTHER" id="PTHR46825:SF12">
    <property type="entry name" value="PENICILLIN-BINDING PROTEIN 4"/>
    <property type="match status" value="1"/>
</dbReference>